<dbReference type="EMBL" id="JAIWYP010000004">
    <property type="protein sequence ID" value="KAH3833389.1"/>
    <property type="molecule type" value="Genomic_DNA"/>
</dbReference>
<dbReference type="AlphaFoldDB" id="A0A9D4K5P7"/>
<feature type="compositionally biased region" description="Basic and acidic residues" evidence="1">
    <location>
        <begin position="8"/>
        <end position="23"/>
    </location>
</feature>
<feature type="region of interest" description="Disordered" evidence="1">
    <location>
        <begin position="70"/>
        <end position="95"/>
    </location>
</feature>
<protein>
    <submittedName>
        <fullName evidence="2">Uncharacterized protein</fullName>
    </submittedName>
</protein>
<gene>
    <name evidence="2" type="ORF">DPMN_106696</name>
</gene>
<sequence length="110" mass="12565">MPMLSRIKNRDDTWPLGIFERRRSSPMRTRHPHGPNPAETCHQHGDNADMSRTVTTELCSYTTETRINTDQHGIYTDQSGPTRQRQGLTRHPYEPKPICAGPTITCIKAH</sequence>
<reference evidence="2" key="2">
    <citation type="submission" date="2020-11" db="EMBL/GenBank/DDBJ databases">
        <authorList>
            <person name="McCartney M.A."/>
            <person name="Auch B."/>
            <person name="Kono T."/>
            <person name="Mallez S."/>
            <person name="Becker A."/>
            <person name="Gohl D.M."/>
            <person name="Silverstein K.A.T."/>
            <person name="Koren S."/>
            <person name="Bechman K.B."/>
            <person name="Herman A."/>
            <person name="Abrahante J.E."/>
            <person name="Garbe J."/>
        </authorList>
    </citation>
    <scope>NUCLEOTIDE SEQUENCE</scope>
    <source>
        <strain evidence="2">Duluth1</strain>
        <tissue evidence="2">Whole animal</tissue>
    </source>
</reference>
<feature type="region of interest" description="Disordered" evidence="1">
    <location>
        <begin position="1"/>
        <end position="49"/>
    </location>
</feature>
<keyword evidence="3" id="KW-1185">Reference proteome</keyword>
<feature type="compositionally biased region" description="Polar residues" evidence="1">
    <location>
        <begin position="70"/>
        <end position="87"/>
    </location>
</feature>
<accession>A0A9D4K5P7</accession>
<comment type="caution">
    <text evidence="2">The sequence shown here is derived from an EMBL/GenBank/DDBJ whole genome shotgun (WGS) entry which is preliminary data.</text>
</comment>
<proteinExistence type="predicted"/>
<feature type="compositionally biased region" description="Basic residues" evidence="1">
    <location>
        <begin position="24"/>
        <end position="33"/>
    </location>
</feature>
<dbReference type="Proteomes" id="UP000828390">
    <property type="component" value="Unassembled WGS sequence"/>
</dbReference>
<name>A0A9D4K5P7_DREPO</name>
<evidence type="ECO:0000256" key="1">
    <source>
        <dbReference type="SAM" id="MobiDB-lite"/>
    </source>
</evidence>
<evidence type="ECO:0000313" key="3">
    <source>
        <dbReference type="Proteomes" id="UP000828390"/>
    </source>
</evidence>
<evidence type="ECO:0000313" key="2">
    <source>
        <dbReference type="EMBL" id="KAH3833389.1"/>
    </source>
</evidence>
<organism evidence="2 3">
    <name type="scientific">Dreissena polymorpha</name>
    <name type="common">Zebra mussel</name>
    <name type="synonym">Mytilus polymorpha</name>
    <dbReference type="NCBI Taxonomy" id="45954"/>
    <lineage>
        <taxon>Eukaryota</taxon>
        <taxon>Metazoa</taxon>
        <taxon>Spiralia</taxon>
        <taxon>Lophotrochozoa</taxon>
        <taxon>Mollusca</taxon>
        <taxon>Bivalvia</taxon>
        <taxon>Autobranchia</taxon>
        <taxon>Heteroconchia</taxon>
        <taxon>Euheterodonta</taxon>
        <taxon>Imparidentia</taxon>
        <taxon>Neoheterodontei</taxon>
        <taxon>Myida</taxon>
        <taxon>Dreissenoidea</taxon>
        <taxon>Dreissenidae</taxon>
        <taxon>Dreissena</taxon>
    </lineage>
</organism>
<reference evidence="2" key="1">
    <citation type="journal article" date="2019" name="bioRxiv">
        <title>The Genome of the Zebra Mussel, Dreissena polymorpha: A Resource for Invasive Species Research.</title>
        <authorList>
            <person name="McCartney M.A."/>
            <person name="Auch B."/>
            <person name="Kono T."/>
            <person name="Mallez S."/>
            <person name="Zhang Y."/>
            <person name="Obille A."/>
            <person name="Becker A."/>
            <person name="Abrahante J.E."/>
            <person name="Garbe J."/>
            <person name="Badalamenti J.P."/>
            <person name="Herman A."/>
            <person name="Mangelson H."/>
            <person name="Liachko I."/>
            <person name="Sullivan S."/>
            <person name="Sone E.D."/>
            <person name="Koren S."/>
            <person name="Silverstein K.A.T."/>
            <person name="Beckman K.B."/>
            <person name="Gohl D.M."/>
        </authorList>
    </citation>
    <scope>NUCLEOTIDE SEQUENCE</scope>
    <source>
        <strain evidence="2">Duluth1</strain>
        <tissue evidence="2">Whole animal</tissue>
    </source>
</reference>